<dbReference type="AlphaFoldDB" id="A0AAE0S5U0"/>
<proteinExistence type="predicted"/>
<sequence length="109" mass="12676">MDTSSPQRIGYGFQQKDENNFKQNKRYRMNITSKENLVLNELSNNQMLSQNATKDPPSVIINPDGYIKEAVSQFNDDINYTKVLTDLMESLDNMWNTPKKIYSDIYGEQ</sequence>
<dbReference type="Proteomes" id="UP001195483">
    <property type="component" value="Unassembled WGS sequence"/>
</dbReference>
<accession>A0AAE0S5U0</accession>
<name>A0AAE0S5U0_9BIVA</name>
<dbReference type="EMBL" id="JAEAOA010000663">
    <property type="protein sequence ID" value="KAK3585783.1"/>
    <property type="molecule type" value="Genomic_DNA"/>
</dbReference>
<evidence type="ECO:0000313" key="1">
    <source>
        <dbReference type="EMBL" id="KAK3585783.1"/>
    </source>
</evidence>
<organism evidence="1 2">
    <name type="scientific">Potamilus streckersoni</name>
    <dbReference type="NCBI Taxonomy" id="2493646"/>
    <lineage>
        <taxon>Eukaryota</taxon>
        <taxon>Metazoa</taxon>
        <taxon>Spiralia</taxon>
        <taxon>Lophotrochozoa</taxon>
        <taxon>Mollusca</taxon>
        <taxon>Bivalvia</taxon>
        <taxon>Autobranchia</taxon>
        <taxon>Heteroconchia</taxon>
        <taxon>Palaeoheterodonta</taxon>
        <taxon>Unionida</taxon>
        <taxon>Unionoidea</taxon>
        <taxon>Unionidae</taxon>
        <taxon>Ambleminae</taxon>
        <taxon>Lampsilini</taxon>
        <taxon>Potamilus</taxon>
    </lineage>
</organism>
<reference evidence="1" key="1">
    <citation type="journal article" date="2021" name="Genome Biol. Evol.">
        <title>A High-Quality Reference Genome for a Parasitic Bivalve with Doubly Uniparental Inheritance (Bivalvia: Unionida).</title>
        <authorList>
            <person name="Smith C.H."/>
        </authorList>
    </citation>
    <scope>NUCLEOTIDE SEQUENCE</scope>
    <source>
        <strain evidence="1">CHS0354</strain>
    </source>
</reference>
<reference evidence="1" key="2">
    <citation type="journal article" date="2021" name="Genome Biol. Evol.">
        <title>Developing a high-quality reference genome for a parasitic bivalve with doubly uniparental inheritance (Bivalvia: Unionida).</title>
        <authorList>
            <person name="Smith C.H."/>
        </authorList>
    </citation>
    <scope>NUCLEOTIDE SEQUENCE</scope>
    <source>
        <strain evidence="1">CHS0354</strain>
        <tissue evidence="1">Mantle</tissue>
    </source>
</reference>
<reference evidence="1" key="3">
    <citation type="submission" date="2023-05" db="EMBL/GenBank/DDBJ databases">
        <authorList>
            <person name="Smith C.H."/>
        </authorList>
    </citation>
    <scope>NUCLEOTIDE SEQUENCE</scope>
    <source>
        <strain evidence="1">CHS0354</strain>
        <tissue evidence="1">Mantle</tissue>
    </source>
</reference>
<protein>
    <submittedName>
        <fullName evidence="1">Uncharacterized protein</fullName>
    </submittedName>
</protein>
<comment type="caution">
    <text evidence="1">The sequence shown here is derived from an EMBL/GenBank/DDBJ whole genome shotgun (WGS) entry which is preliminary data.</text>
</comment>
<gene>
    <name evidence="1" type="ORF">CHS0354_010556</name>
</gene>
<keyword evidence="2" id="KW-1185">Reference proteome</keyword>
<evidence type="ECO:0000313" key="2">
    <source>
        <dbReference type="Proteomes" id="UP001195483"/>
    </source>
</evidence>